<dbReference type="InterPro" id="IPR001279">
    <property type="entry name" value="Metallo-B-lactamas"/>
</dbReference>
<keyword evidence="11" id="KW-1185">Reference proteome</keyword>
<evidence type="ECO:0000256" key="7">
    <source>
        <dbReference type="ARBA" id="ARBA00022833"/>
    </source>
</evidence>
<evidence type="ECO:0000313" key="10">
    <source>
        <dbReference type="EMBL" id="RAV99538.1"/>
    </source>
</evidence>
<feature type="domain" description="Metallo-beta-lactamase" evidence="9">
    <location>
        <begin position="202"/>
        <end position="271"/>
    </location>
</feature>
<dbReference type="AlphaFoldDB" id="A0A364XZ10"/>
<evidence type="ECO:0000256" key="4">
    <source>
        <dbReference type="ARBA" id="ARBA00022723"/>
    </source>
</evidence>
<dbReference type="OrthoDB" id="9800940at2"/>
<dbReference type="NCBIfam" id="NF000801">
    <property type="entry name" value="PRK00055.1-3"/>
    <property type="match status" value="1"/>
</dbReference>
<feature type="binding site" evidence="8">
    <location>
        <position position="142"/>
    </location>
    <ligand>
        <name>Zn(2+)</name>
        <dbReference type="ChEBI" id="CHEBI:29105"/>
        <label>1</label>
        <note>catalytic</note>
    </ligand>
</feature>
<keyword evidence="6 8" id="KW-0378">Hydrolase</keyword>
<feature type="binding site" evidence="8">
    <location>
        <position position="212"/>
    </location>
    <ligand>
        <name>Zn(2+)</name>
        <dbReference type="ChEBI" id="CHEBI:29105"/>
        <label>2</label>
        <note>catalytic</note>
    </ligand>
</feature>
<sequence>MSFKVTILGSSGALPAYGRHPSAQLVEIQNRYFLVDCGEAVQMQLMKFQGNYHRIGHILISHLHGDHYLGLMGLLFTMHLQRRTNDLHIHSHRGLDEIITTQFKYSQSVPSFKIIFHTLKNDVREVIYEDDALTVETIPLVHKLRCSGFLFREKPKPRRIDKSVLPEGLLIQQLAGLKRGEDVCDEFGNVLYKNETLTLTPRKSRSYAYCSDTAYNEQMVEQIRGIDLLYHEATFANDEEQKAKETKHSTAAQAATIASLANVHQLLLGHFSARYKDPQPLLEEAIPLFSNTRLAIEGEEHTIPE</sequence>
<comment type="subunit">
    <text evidence="1 8">Homodimer.</text>
</comment>
<comment type="similarity">
    <text evidence="8">Belongs to the RNase Z family.</text>
</comment>
<feature type="binding site" evidence="8">
    <location>
        <position position="212"/>
    </location>
    <ligand>
        <name>Zn(2+)</name>
        <dbReference type="ChEBI" id="CHEBI:29105"/>
        <label>1</label>
        <note>catalytic</note>
    </ligand>
</feature>
<dbReference type="Gene3D" id="3.60.15.10">
    <property type="entry name" value="Ribonuclease Z/Hydroxyacylglutathione hydrolase-like"/>
    <property type="match status" value="1"/>
</dbReference>
<organism evidence="10 11">
    <name type="scientific">Pseudochryseolinea flava</name>
    <dbReference type="NCBI Taxonomy" id="2059302"/>
    <lineage>
        <taxon>Bacteria</taxon>
        <taxon>Pseudomonadati</taxon>
        <taxon>Bacteroidota</taxon>
        <taxon>Cytophagia</taxon>
        <taxon>Cytophagales</taxon>
        <taxon>Fulvivirgaceae</taxon>
        <taxon>Pseudochryseolinea</taxon>
    </lineage>
</organism>
<name>A0A364XZ10_9BACT</name>
<feature type="active site" description="Proton acceptor" evidence="8">
    <location>
        <position position="66"/>
    </location>
</feature>
<comment type="caution">
    <text evidence="10">The sequence shown here is derived from an EMBL/GenBank/DDBJ whole genome shotgun (WGS) entry which is preliminary data.</text>
</comment>
<reference evidence="10 11" key="1">
    <citation type="submission" date="2018-06" db="EMBL/GenBank/DDBJ databases">
        <title>Chryseolinea flavus sp. nov., a member of the phylum Bacteroidetes isolated from soil.</title>
        <authorList>
            <person name="Li Y."/>
            <person name="Wang J."/>
        </authorList>
    </citation>
    <scope>NUCLEOTIDE SEQUENCE [LARGE SCALE GENOMIC DNA]</scope>
    <source>
        <strain evidence="10 11">SDU1-6</strain>
    </source>
</reference>
<dbReference type="InterPro" id="IPR036866">
    <property type="entry name" value="RibonucZ/Hydroxyglut_hydro"/>
</dbReference>
<evidence type="ECO:0000256" key="8">
    <source>
        <dbReference type="HAMAP-Rule" id="MF_01818"/>
    </source>
</evidence>
<evidence type="ECO:0000256" key="5">
    <source>
        <dbReference type="ARBA" id="ARBA00022759"/>
    </source>
</evidence>
<comment type="function">
    <text evidence="8">Zinc phosphodiesterase, which displays some tRNA 3'-processing endonuclease activity. Probably involved in tRNA maturation, by removing a 3'-trailer from precursor tRNA.</text>
</comment>
<keyword evidence="5 8" id="KW-0255">Endonuclease</keyword>
<dbReference type="RefSeq" id="WP_112748324.1">
    <property type="nucleotide sequence ID" value="NZ_QMFY01000010.1"/>
</dbReference>
<dbReference type="PANTHER" id="PTHR46018:SF2">
    <property type="entry name" value="ZINC PHOSPHODIESTERASE ELAC PROTEIN 1"/>
    <property type="match status" value="1"/>
</dbReference>
<keyword evidence="4 8" id="KW-0479">Metal-binding</keyword>
<dbReference type="Proteomes" id="UP000251889">
    <property type="component" value="Unassembled WGS sequence"/>
</dbReference>
<gene>
    <name evidence="8" type="primary">rnz</name>
    <name evidence="10" type="ORF">DQQ10_18210</name>
</gene>
<protein>
    <recommendedName>
        <fullName evidence="8">Ribonuclease Z</fullName>
        <shortName evidence="8">RNase Z</shortName>
        <ecNumber evidence="8">3.1.26.11</ecNumber>
    </recommendedName>
    <alternativeName>
        <fullName evidence="8">tRNA 3 endonuclease</fullName>
    </alternativeName>
    <alternativeName>
        <fullName evidence="8">tRNase Z</fullName>
    </alternativeName>
</protein>
<dbReference type="GO" id="GO:0008270">
    <property type="term" value="F:zinc ion binding"/>
    <property type="evidence" value="ECO:0007669"/>
    <property type="project" value="UniProtKB-UniRule"/>
</dbReference>
<keyword evidence="3 8" id="KW-0540">Nuclease</keyword>
<keyword evidence="7 8" id="KW-0862">Zinc</keyword>
<dbReference type="Pfam" id="PF12706">
    <property type="entry name" value="Lactamase_B_2"/>
    <property type="match status" value="1"/>
</dbReference>
<dbReference type="EMBL" id="QMFY01000010">
    <property type="protein sequence ID" value="RAV99538.1"/>
    <property type="molecule type" value="Genomic_DNA"/>
</dbReference>
<dbReference type="Pfam" id="PF23023">
    <property type="entry name" value="Anti-Pycsar_Apyc1"/>
    <property type="match status" value="1"/>
</dbReference>
<dbReference type="GO" id="GO:0042781">
    <property type="term" value="F:3'-tRNA processing endoribonuclease activity"/>
    <property type="evidence" value="ECO:0007669"/>
    <property type="project" value="UniProtKB-UniRule"/>
</dbReference>
<evidence type="ECO:0000259" key="9">
    <source>
        <dbReference type="Pfam" id="PF12706"/>
    </source>
</evidence>
<accession>A0A364XZ10</accession>
<proteinExistence type="inferred from homology"/>
<evidence type="ECO:0000256" key="2">
    <source>
        <dbReference type="ARBA" id="ARBA00022694"/>
    </source>
</evidence>
<evidence type="ECO:0000256" key="6">
    <source>
        <dbReference type="ARBA" id="ARBA00022801"/>
    </source>
</evidence>
<comment type="catalytic activity">
    <reaction evidence="8">
        <text>Endonucleolytic cleavage of RNA, removing extra 3' nucleotides from tRNA precursor, generating 3' termini of tRNAs. A 3'-hydroxy group is left at the tRNA terminus and a 5'-phosphoryl group is left at the trailer molecule.</text>
        <dbReference type="EC" id="3.1.26.11"/>
    </reaction>
</comment>
<evidence type="ECO:0000313" key="11">
    <source>
        <dbReference type="Proteomes" id="UP000251889"/>
    </source>
</evidence>
<evidence type="ECO:0000256" key="3">
    <source>
        <dbReference type="ARBA" id="ARBA00022722"/>
    </source>
</evidence>
<dbReference type="InterPro" id="IPR013471">
    <property type="entry name" value="RNase_Z/BN"/>
</dbReference>
<dbReference type="EC" id="3.1.26.11" evidence="8"/>
<dbReference type="PANTHER" id="PTHR46018">
    <property type="entry name" value="ZINC PHOSPHODIESTERASE ELAC PROTEIN 1"/>
    <property type="match status" value="1"/>
</dbReference>
<feature type="binding site" evidence="8">
    <location>
        <position position="64"/>
    </location>
    <ligand>
        <name>Zn(2+)</name>
        <dbReference type="ChEBI" id="CHEBI:29105"/>
        <label>1</label>
        <note>catalytic</note>
    </ligand>
</feature>
<feature type="binding site" evidence="8">
    <location>
        <position position="62"/>
    </location>
    <ligand>
        <name>Zn(2+)</name>
        <dbReference type="ChEBI" id="CHEBI:29105"/>
        <label>1</label>
        <note>catalytic</note>
    </ligand>
</feature>
<comment type="cofactor">
    <cofactor evidence="8">
        <name>Zn(2+)</name>
        <dbReference type="ChEBI" id="CHEBI:29105"/>
    </cofactor>
    <text evidence="8">Binds 2 Zn(2+) ions.</text>
</comment>
<feature type="binding site" evidence="8">
    <location>
        <position position="270"/>
    </location>
    <ligand>
        <name>Zn(2+)</name>
        <dbReference type="ChEBI" id="CHEBI:29105"/>
        <label>2</label>
        <note>catalytic</note>
    </ligand>
</feature>
<dbReference type="SUPFAM" id="SSF56281">
    <property type="entry name" value="Metallo-hydrolase/oxidoreductase"/>
    <property type="match status" value="1"/>
</dbReference>
<dbReference type="HAMAP" id="MF_01818">
    <property type="entry name" value="RNase_Z_BN"/>
    <property type="match status" value="1"/>
</dbReference>
<feature type="binding site" evidence="8">
    <location>
        <position position="67"/>
    </location>
    <ligand>
        <name>Zn(2+)</name>
        <dbReference type="ChEBI" id="CHEBI:29105"/>
        <label>2</label>
        <note>catalytic</note>
    </ligand>
</feature>
<feature type="binding site" evidence="8">
    <location>
        <position position="66"/>
    </location>
    <ligand>
        <name>Zn(2+)</name>
        <dbReference type="ChEBI" id="CHEBI:29105"/>
        <label>2</label>
        <note>catalytic</note>
    </ligand>
</feature>
<keyword evidence="2 8" id="KW-0819">tRNA processing</keyword>
<evidence type="ECO:0000256" key="1">
    <source>
        <dbReference type="ARBA" id="ARBA00011738"/>
    </source>
</evidence>
<dbReference type="CDD" id="cd07717">
    <property type="entry name" value="RNaseZ_ZiPD-like_MBL-fold"/>
    <property type="match status" value="1"/>
</dbReference>